<dbReference type="EMBL" id="CAHIKZ030002432">
    <property type="protein sequence ID" value="CAE1286791.1"/>
    <property type="molecule type" value="Genomic_DNA"/>
</dbReference>
<organism evidence="2 3">
    <name type="scientific">Acanthosepion pharaonis</name>
    <name type="common">Pharaoh cuttlefish</name>
    <name type="synonym">Sepia pharaonis</name>
    <dbReference type="NCBI Taxonomy" id="158019"/>
    <lineage>
        <taxon>Eukaryota</taxon>
        <taxon>Metazoa</taxon>
        <taxon>Spiralia</taxon>
        <taxon>Lophotrochozoa</taxon>
        <taxon>Mollusca</taxon>
        <taxon>Cephalopoda</taxon>
        <taxon>Coleoidea</taxon>
        <taxon>Decapodiformes</taxon>
        <taxon>Sepiida</taxon>
        <taxon>Sepiina</taxon>
        <taxon>Sepiidae</taxon>
        <taxon>Acanthosepion</taxon>
    </lineage>
</organism>
<name>A0A812CYP4_ACAPH</name>
<feature type="transmembrane region" description="Helical" evidence="1">
    <location>
        <begin position="321"/>
        <end position="340"/>
    </location>
</feature>
<reference evidence="2" key="1">
    <citation type="submission" date="2021-01" db="EMBL/GenBank/DDBJ databases">
        <authorList>
            <person name="Li R."/>
            <person name="Bekaert M."/>
        </authorList>
    </citation>
    <scope>NUCLEOTIDE SEQUENCE</scope>
    <source>
        <strain evidence="2">Farmed</strain>
    </source>
</reference>
<dbReference type="Proteomes" id="UP000597762">
    <property type="component" value="Unassembled WGS sequence"/>
</dbReference>
<dbReference type="AlphaFoldDB" id="A0A812CYP4"/>
<feature type="transmembrane region" description="Helical" evidence="1">
    <location>
        <begin position="278"/>
        <end position="301"/>
    </location>
</feature>
<keyword evidence="1" id="KW-0812">Transmembrane</keyword>
<feature type="transmembrane region" description="Helical" evidence="1">
    <location>
        <begin position="394"/>
        <end position="417"/>
    </location>
</feature>
<gene>
    <name evidence="2" type="ORF">SPHA_46174</name>
</gene>
<feature type="transmembrane region" description="Helical" evidence="1">
    <location>
        <begin position="139"/>
        <end position="158"/>
    </location>
</feature>
<feature type="transmembrane region" description="Helical" evidence="1">
    <location>
        <begin position="103"/>
        <end position="127"/>
    </location>
</feature>
<evidence type="ECO:0000313" key="2">
    <source>
        <dbReference type="EMBL" id="CAE1286791.1"/>
    </source>
</evidence>
<keyword evidence="1" id="KW-1133">Transmembrane helix</keyword>
<keyword evidence="3" id="KW-1185">Reference proteome</keyword>
<sequence length="427" mass="49401">MVAVTIRDENYDIVFFFYLPPNSPFSPSVCFTLSFLISFLTLFYAYFIENSLSLSLNSLSLSYTFSLHCLFHSLLTCVFFEYVFLLFLSILPTYTFFQSFFTFNLSTFHLCLFHSHFDLFFSFLLWSASFHSLIFFLKFFYSLSLIFLLYIYLPISFFHSSLTHFISHFGLFSLSLSYVYSVCLSLCHFSLATFFILIVHFLSLISPSFFSLIFLYSFMYSNLSHLFLAHFLSCYGPLFLTSPLFGSCISLFFSFSTLLVLISISFSSASPTLSFSSCLSIFISVQHLLFSIFLLVAFHLITFFNSPISLFFSLSPSASLLHPWSLTNSQYLLMASYTFTKFFSQKSRYQRLTSYSFFFFFFTTIFEISCMGLGVKQSVSILPTSHHLSTLVSFLFLIWALLPGVILFLPILLTLLYDSIHILVFIH</sequence>
<evidence type="ECO:0000256" key="1">
    <source>
        <dbReference type="SAM" id="Phobius"/>
    </source>
</evidence>
<keyword evidence="1" id="KW-0472">Membrane</keyword>
<feature type="transmembrane region" description="Helical" evidence="1">
    <location>
        <begin position="69"/>
        <end position="91"/>
    </location>
</feature>
<protein>
    <submittedName>
        <fullName evidence="2">Uncharacterized protein</fullName>
    </submittedName>
</protein>
<feature type="transmembrane region" description="Helical" evidence="1">
    <location>
        <begin position="25"/>
        <end position="48"/>
    </location>
</feature>
<evidence type="ECO:0000313" key="3">
    <source>
        <dbReference type="Proteomes" id="UP000597762"/>
    </source>
</evidence>
<proteinExistence type="predicted"/>
<accession>A0A812CYP4</accession>
<feature type="transmembrane region" description="Helical" evidence="1">
    <location>
        <begin position="352"/>
        <end position="374"/>
    </location>
</feature>
<feature type="transmembrane region" description="Helical" evidence="1">
    <location>
        <begin position="244"/>
        <end position="266"/>
    </location>
</feature>
<comment type="caution">
    <text evidence="2">The sequence shown here is derived from an EMBL/GenBank/DDBJ whole genome shotgun (WGS) entry which is preliminary data.</text>
</comment>